<protein>
    <submittedName>
        <fullName evidence="1">Uncharacterized protein</fullName>
    </submittedName>
</protein>
<dbReference type="Pfam" id="PF03564">
    <property type="entry name" value="DUF1759"/>
    <property type="match status" value="1"/>
</dbReference>
<dbReference type="EMBL" id="HBUF01292423">
    <property type="protein sequence ID" value="CAG6689497.1"/>
    <property type="molecule type" value="Transcribed_RNA"/>
</dbReference>
<dbReference type="PANTHER" id="PTHR22954">
    <property type="entry name" value="RETROVIRAL PROTEASE-RELATED"/>
    <property type="match status" value="1"/>
</dbReference>
<evidence type="ECO:0000313" key="1">
    <source>
        <dbReference type="EMBL" id="CAG6777170.1"/>
    </source>
</evidence>
<sequence>MSEAKLKLLEARRSQLFGELQKCHDLAVKYNVDKTVKVSFLGKVAVLESNYSEYKDIVNQIQSVKLAEDDEYEPNFSAIDTFNDIYAGVKLLASKLQSSSSGSSSVSVQPEQPKLPALDLPYFDGNLSTWTIFYETYNKVIHENKCLSNEQKIQYLLSRLKGSALSVCAGIPATGGNYDTIFTSLIDRYQDKRALAAAYMDKIINFSPIKMESRENYQEFLDQTYSSVPVTKRQEVTAVQQELHHHQDAGSSHITTLCSSSLEHQRQNTTVLLSTVKVAVQTVKHPHWRLSCRDSGPWRKSPYPLNHCQRRMHTVKRSSNPHASVKWMAATA</sequence>
<proteinExistence type="predicted"/>
<accession>A0A8D9B2V8</accession>
<reference evidence="1" key="1">
    <citation type="submission" date="2021-05" db="EMBL/GenBank/DDBJ databases">
        <authorList>
            <person name="Alioto T."/>
            <person name="Alioto T."/>
            <person name="Gomez Garrido J."/>
        </authorList>
    </citation>
    <scope>NUCLEOTIDE SEQUENCE</scope>
</reference>
<dbReference type="EMBL" id="HBUF01604466">
    <property type="protein sequence ID" value="CAG6777170.1"/>
    <property type="molecule type" value="Transcribed_RNA"/>
</dbReference>
<dbReference type="PANTHER" id="PTHR22954:SF3">
    <property type="entry name" value="PROTEIN CBG08539"/>
    <property type="match status" value="1"/>
</dbReference>
<organism evidence="1">
    <name type="scientific">Cacopsylla melanoneura</name>
    <dbReference type="NCBI Taxonomy" id="428564"/>
    <lineage>
        <taxon>Eukaryota</taxon>
        <taxon>Metazoa</taxon>
        <taxon>Ecdysozoa</taxon>
        <taxon>Arthropoda</taxon>
        <taxon>Hexapoda</taxon>
        <taxon>Insecta</taxon>
        <taxon>Pterygota</taxon>
        <taxon>Neoptera</taxon>
        <taxon>Paraneoptera</taxon>
        <taxon>Hemiptera</taxon>
        <taxon>Sternorrhyncha</taxon>
        <taxon>Psylloidea</taxon>
        <taxon>Psyllidae</taxon>
        <taxon>Psyllinae</taxon>
        <taxon>Cacopsylla</taxon>
    </lineage>
</organism>
<dbReference type="AlphaFoldDB" id="A0A8D9B2V8"/>
<name>A0A8D9B2V8_9HEMI</name>
<dbReference type="InterPro" id="IPR005312">
    <property type="entry name" value="DUF1759"/>
</dbReference>